<proteinExistence type="predicted"/>
<evidence type="ECO:0000313" key="4">
    <source>
        <dbReference type="Proteomes" id="UP000803844"/>
    </source>
</evidence>
<keyword evidence="2" id="KW-0472">Membrane</keyword>
<name>A0A9P4XWF5_CRYP1</name>
<gene>
    <name evidence="3" type="ORF">M406DRAFT_332637</name>
</gene>
<keyword evidence="4" id="KW-1185">Reference proteome</keyword>
<dbReference type="OrthoDB" id="10678436at2759"/>
<evidence type="ECO:0000256" key="2">
    <source>
        <dbReference type="SAM" id="Phobius"/>
    </source>
</evidence>
<keyword evidence="2" id="KW-0812">Transmembrane</keyword>
<dbReference type="Proteomes" id="UP000803844">
    <property type="component" value="Unassembled WGS sequence"/>
</dbReference>
<organism evidence="3 4">
    <name type="scientific">Cryphonectria parasitica (strain ATCC 38755 / EP155)</name>
    <dbReference type="NCBI Taxonomy" id="660469"/>
    <lineage>
        <taxon>Eukaryota</taxon>
        <taxon>Fungi</taxon>
        <taxon>Dikarya</taxon>
        <taxon>Ascomycota</taxon>
        <taxon>Pezizomycotina</taxon>
        <taxon>Sordariomycetes</taxon>
        <taxon>Sordariomycetidae</taxon>
        <taxon>Diaporthales</taxon>
        <taxon>Cryphonectriaceae</taxon>
        <taxon>Cryphonectria-Endothia species complex</taxon>
        <taxon>Cryphonectria</taxon>
    </lineage>
</organism>
<feature type="region of interest" description="Disordered" evidence="1">
    <location>
        <begin position="95"/>
        <end position="159"/>
    </location>
</feature>
<dbReference type="AlphaFoldDB" id="A0A9P4XWF5"/>
<dbReference type="EMBL" id="MU032350">
    <property type="protein sequence ID" value="KAF3762253.1"/>
    <property type="molecule type" value="Genomic_DNA"/>
</dbReference>
<evidence type="ECO:0000313" key="3">
    <source>
        <dbReference type="EMBL" id="KAF3762253.1"/>
    </source>
</evidence>
<reference evidence="3" key="1">
    <citation type="journal article" date="2020" name="Phytopathology">
        <title>Genome sequence of the chestnut blight fungus Cryphonectria parasitica EP155: A fundamental resource for an archetypical invasive plant pathogen.</title>
        <authorList>
            <person name="Crouch J.A."/>
            <person name="Dawe A."/>
            <person name="Aerts A."/>
            <person name="Barry K."/>
            <person name="Churchill A.C.L."/>
            <person name="Grimwood J."/>
            <person name="Hillman B."/>
            <person name="Milgroom M.G."/>
            <person name="Pangilinan J."/>
            <person name="Smith M."/>
            <person name="Salamov A."/>
            <person name="Schmutz J."/>
            <person name="Yadav J."/>
            <person name="Grigoriev I.V."/>
            <person name="Nuss D."/>
        </authorList>
    </citation>
    <scope>NUCLEOTIDE SEQUENCE</scope>
    <source>
        <strain evidence="3">EP155</strain>
    </source>
</reference>
<dbReference type="GeneID" id="63837899"/>
<feature type="compositionally biased region" description="Acidic residues" evidence="1">
    <location>
        <begin position="98"/>
        <end position="108"/>
    </location>
</feature>
<feature type="transmembrane region" description="Helical" evidence="2">
    <location>
        <begin position="179"/>
        <end position="200"/>
    </location>
</feature>
<accession>A0A9P4XWF5</accession>
<comment type="caution">
    <text evidence="3">The sequence shown here is derived from an EMBL/GenBank/DDBJ whole genome shotgun (WGS) entry which is preliminary data.</text>
</comment>
<sequence length="202" mass="21278">MPPIREDADSIFTDLSRATAGSLRQQQRPRSIAGTNSFYQYGEDYITAYDRVGLVAPPGPMRPNSRTSMHSVRSARSARSSLCCSGPSTVPVCCSGLEEGDEEGEDGGLGEGSRSGAGSAAGNTARESAGYGGGGSGSSSSGAPTDNEKGSVGWGDVEKGLDDRRRRNNKSWWKRWRRVILVVLVILIVTGFAVGLAFGLQS</sequence>
<keyword evidence="2" id="KW-1133">Transmembrane helix</keyword>
<dbReference type="RefSeq" id="XP_040773232.1">
    <property type="nucleotide sequence ID" value="XM_040920770.1"/>
</dbReference>
<protein>
    <submittedName>
        <fullName evidence="3">Uncharacterized protein</fullName>
    </submittedName>
</protein>
<evidence type="ECO:0000256" key="1">
    <source>
        <dbReference type="SAM" id="MobiDB-lite"/>
    </source>
</evidence>